<dbReference type="OrthoDB" id="10385143at2759"/>
<protein>
    <submittedName>
        <fullName evidence="1">Uncharacterized protein</fullName>
    </submittedName>
</protein>
<proteinExistence type="predicted"/>
<reference evidence="2" key="1">
    <citation type="submission" date="2013-02" db="EMBL/GenBank/DDBJ databases">
        <authorList>
            <consortium name="The Broad Institute Genome Sequencing Platform"/>
            <person name="Cuomo C."/>
            <person name="Becnel J."/>
            <person name="Sanscrainte N."/>
            <person name="Walker B."/>
            <person name="Young S.K."/>
            <person name="Zeng Q."/>
            <person name="Gargeya S."/>
            <person name="Fitzgerald M."/>
            <person name="Haas B."/>
            <person name="Abouelleil A."/>
            <person name="Alvarado L."/>
            <person name="Arachchi H.M."/>
            <person name="Berlin A.M."/>
            <person name="Chapman S.B."/>
            <person name="Dewar J."/>
            <person name="Goldberg J."/>
            <person name="Griggs A."/>
            <person name="Gujja S."/>
            <person name="Hansen M."/>
            <person name="Howarth C."/>
            <person name="Imamovic A."/>
            <person name="Larimer J."/>
            <person name="McCowan C."/>
            <person name="Murphy C."/>
            <person name="Neiman D."/>
            <person name="Pearson M."/>
            <person name="Priest M."/>
            <person name="Roberts A."/>
            <person name="Saif S."/>
            <person name="Shea T."/>
            <person name="Sisk P."/>
            <person name="Sykes S."/>
            <person name="Wortman J."/>
            <person name="Nusbaum C."/>
            <person name="Birren B."/>
        </authorList>
    </citation>
    <scope>NUCLEOTIDE SEQUENCE [LARGE SCALE GENOMIC DNA]</scope>
    <source>
        <strain evidence="2">PRA339</strain>
    </source>
</reference>
<evidence type="ECO:0000313" key="1">
    <source>
        <dbReference type="EMBL" id="KCZ82369.1"/>
    </source>
</evidence>
<accession>A0A059F5T6</accession>
<name>A0A059F5T6_9MICR</name>
<organism evidence="1 2">
    <name type="scientific">Anncaliia algerae PRA339</name>
    <dbReference type="NCBI Taxonomy" id="1288291"/>
    <lineage>
        <taxon>Eukaryota</taxon>
        <taxon>Fungi</taxon>
        <taxon>Fungi incertae sedis</taxon>
        <taxon>Microsporidia</taxon>
        <taxon>Tubulinosematoidea</taxon>
        <taxon>Tubulinosematidae</taxon>
        <taxon>Anncaliia</taxon>
    </lineage>
</organism>
<sequence length="279" mass="33277">MNFYFLLLGIGCGNSKIDINRKFHEKMEQCNKLIKLLRNIKVRFKIYKQNANSGSVDTFNVQIKEKISKSMIYESLKSLRKNFNAIKSLENILYEFNSTDSNLNNILRNLINDLKPIIFQTAKMINILATIKTNTQEDSIKSNFLCFTRKDIIFNQNQPLKLFHKEYNLYVELIKNFSLLMENFFHGFKTFESNHTNKESLEKQKQDYVFKNIELLKERIETSIENVKKYHKSTTLKKILIFHYVFMIMENEIMLEKMLVNRNIGLISFYLSHKKYKKI</sequence>
<reference evidence="1 2" key="2">
    <citation type="submission" date="2014-03" db="EMBL/GenBank/DDBJ databases">
        <title>The Genome Sequence of Anncaliia algerae insect isolate PRA339.</title>
        <authorList>
            <consortium name="The Broad Institute Genome Sequencing Platform"/>
            <consortium name="The Broad Institute Genome Sequencing Center for Infectious Disease"/>
            <person name="Cuomo C."/>
            <person name="Becnel J."/>
            <person name="Sanscrainte N."/>
            <person name="Walker B."/>
            <person name="Young S.K."/>
            <person name="Zeng Q."/>
            <person name="Gargeya S."/>
            <person name="Fitzgerald M."/>
            <person name="Haas B."/>
            <person name="Abouelleil A."/>
            <person name="Alvarado L."/>
            <person name="Arachchi H.M."/>
            <person name="Berlin A.M."/>
            <person name="Chapman S.B."/>
            <person name="Dewar J."/>
            <person name="Goldberg J."/>
            <person name="Griggs A."/>
            <person name="Gujja S."/>
            <person name="Hansen M."/>
            <person name="Howarth C."/>
            <person name="Imamovic A."/>
            <person name="Larimer J."/>
            <person name="McCowan C."/>
            <person name="Murphy C."/>
            <person name="Neiman D."/>
            <person name="Pearson M."/>
            <person name="Priest M."/>
            <person name="Roberts A."/>
            <person name="Saif S."/>
            <person name="Shea T."/>
            <person name="Sisk P."/>
            <person name="Sykes S."/>
            <person name="Wortman J."/>
            <person name="Nusbaum C."/>
            <person name="Birren B."/>
        </authorList>
    </citation>
    <scope>NUCLEOTIDE SEQUENCE [LARGE SCALE GENOMIC DNA]</scope>
    <source>
        <strain evidence="1 2">PRA339</strain>
    </source>
</reference>
<dbReference type="AlphaFoldDB" id="A0A059F5T6"/>
<dbReference type="HOGENOM" id="CLU_997382_0_0_1"/>
<dbReference type="VEuPathDB" id="MicrosporidiaDB:H312_00027"/>
<dbReference type="Proteomes" id="UP000030655">
    <property type="component" value="Unassembled WGS sequence"/>
</dbReference>
<gene>
    <name evidence="1" type="ORF">H312_00027</name>
</gene>
<evidence type="ECO:0000313" key="2">
    <source>
        <dbReference type="Proteomes" id="UP000030655"/>
    </source>
</evidence>
<dbReference type="EMBL" id="KK365130">
    <property type="protein sequence ID" value="KCZ82369.1"/>
    <property type="molecule type" value="Genomic_DNA"/>
</dbReference>
<keyword evidence="2" id="KW-1185">Reference proteome</keyword>